<name>A0A0J5SH76_9BACI</name>
<comment type="caution">
    <text evidence="1">The sequence shown here is derived from an EMBL/GenBank/DDBJ whole genome shotgun (WGS) entry which is preliminary data.</text>
</comment>
<protein>
    <submittedName>
        <fullName evidence="1">Uncharacterized protein</fullName>
    </submittedName>
</protein>
<evidence type="ECO:0000313" key="1">
    <source>
        <dbReference type="EMBL" id="KZE51418.1"/>
    </source>
</evidence>
<evidence type="ECO:0000313" key="2">
    <source>
        <dbReference type="Proteomes" id="UP000076510"/>
    </source>
</evidence>
<sequence>MIQVNVNKWVVLVQQVTNRSVPIQFLPENKKSSVSSIRVLKWVDSHLKGFVENGKRGRSVMNDV</sequence>
<dbReference type="PATRIC" id="fig|189381.10.peg.1457"/>
<accession>A0A0J5SH76</accession>
<proteinExistence type="predicted"/>
<dbReference type="Proteomes" id="UP000076510">
    <property type="component" value="Unassembled WGS sequence"/>
</dbReference>
<reference evidence="2" key="1">
    <citation type="submission" date="2016-01" db="EMBL/GenBank/DDBJ databases">
        <title>Whole genome sequencing of Bhargavaea cecembensis T14.</title>
        <authorList>
            <person name="Hong K.W."/>
        </authorList>
    </citation>
    <scope>NUCLEOTIDE SEQUENCE [LARGE SCALE GENOMIC DNA]</scope>
    <source>
        <strain evidence="2">M19</strain>
    </source>
</reference>
<organism evidence="1 2">
    <name type="scientific">Rossellomorea marisflavi</name>
    <dbReference type="NCBI Taxonomy" id="189381"/>
    <lineage>
        <taxon>Bacteria</taxon>
        <taxon>Bacillati</taxon>
        <taxon>Bacillota</taxon>
        <taxon>Bacilli</taxon>
        <taxon>Bacillales</taxon>
        <taxon>Bacillaceae</taxon>
        <taxon>Rossellomorea</taxon>
    </lineage>
</organism>
<gene>
    <name evidence="1" type="ORF">AV649_14430</name>
</gene>
<dbReference type="EMBL" id="LQQY01000008">
    <property type="protein sequence ID" value="KZE51418.1"/>
    <property type="molecule type" value="Genomic_DNA"/>
</dbReference>
<dbReference type="AlphaFoldDB" id="A0A0J5SH76"/>